<comment type="catalytic activity">
    <reaction evidence="6">
        <text>2 L-dopa + O2 = 2 L-dopaquinone + 2 H2O</text>
        <dbReference type="Rhea" id="RHEA:34287"/>
        <dbReference type="ChEBI" id="CHEBI:15377"/>
        <dbReference type="ChEBI" id="CHEBI:15379"/>
        <dbReference type="ChEBI" id="CHEBI:57504"/>
        <dbReference type="ChEBI" id="CHEBI:57924"/>
        <dbReference type="EC" id="1.14.18.1"/>
    </reaction>
</comment>
<dbReference type="InterPro" id="IPR002227">
    <property type="entry name" value="Tyrosinase_Cu-bd"/>
</dbReference>
<keyword evidence="3" id="KW-0479">Metal-binding</keyword>
<protein>
    <recommendedName>
        <fullName evidence="2">tyrosinase</fullName>
        <ecNumber evidence="2">1.14.18.1</ecNumber>
    </recommendedName>
</protein>
<evidence type="ECO:0000256" key="2">
    <source>
        <dbReference type="ARBA" id="ARBA00011906"/>
    </source>
</evidence>
<dbReference type="PRINTS" id="PR00092">
    <property type="entry name" value="TYROSINASE"/>
</dbReference>
<dbReference type="InterPro" id="IPR008922">
    <property type="entry name" value="Di-copper_centre_dom_sf"/>
</dbReference>
<dbReference type="PANTHER" id="PTHR11474:SF76">
    <property type="entry name" value="SHKT DOMAIN-CONTAINING PROTEIN"/>
    <property type="match status" value="1"/>
</dbReference>
<dbReference type="SUPFAM" id="SSF48056">
    <property type="entry name" value="Di-copper centre-containing domain"/>
    <property type="match status" value="1"/>
</dbReference>
<dbReference type="InterPro" id="IPR050316">
    <property type="entry name" value="Tyrosinase/Hemocyanin"/>
</dbReference>
<keyword evidence="10" id="KW-1185">Reference proteome</keyword>
<dbReference type="GO" id="GO:0042438">
    <property type="term" value="P:melanin biosynthetic process"/>
    <property type="evidence" value="ECO:0007669"/>
    <property type="project" value="UniProtKB-KW"/>
</dbReference>
<dbReference type="OrthoDB" id="6132182at2759"/>
<reference evidence="9" key="1">
    <citation type="submission" date="2020-11" db="EMBL/GenBank/DDBJ databases">
        <authorList>
            <consortium name="DOE Joint Genome Institute"/>
            <person name="Ahrendt S."/>
            <person name="Riley R."/>
            <person name="Andreopoulos W."/>
            <person name="Labutti K."/>
            <person name="Pangilinan J."/>
            <person name="Ruiz-Duenas F.J."/>
            <person name="Barrasa J.M."/>
            <person name="Sanchez-Garcia M."/>
            <person name="Camarero S."/>
            <person name="Miyauchi S."/>
            <person name="Serrano A."/>
            <person name="Linde D."/>
            <person name="Babiker R."/>
            <person name="Drula E."/>
            <person name="Ayuso-Fernandez I."/>
            <person name="Pacheco R."/>
            <person name="Padilla G."/>
            <person name="Ferreira P."/>
            <person name="Barriuso J."/>
            <person name="Kellner H."/>
            <person name="Castanera R."/>
            <person name="Alfaro M."/>
            <person name="Ramirez L."/>
            <person name="Pisabarro A.G."/>
            <person name="Kuo A."/>
            <person name="Tritt A."/>
            <person name="Lipzen A."/>
            <person name="He G."/>
            <person name="Yan M."/>
            <person name="Ng V."/>
            <person name="Cullen D."/>
            <person name="Martin F."/>
            <person name="Rosso M.-N."/>
            <person name="Henrissat B."/>
            <person name="Hibbett D."/>
            <person name="Martinez A.T."/>
            <person name="Grigoriev I.V."/>
        </authorList>
    </citation>
    <scope>NUCLEOTIDE SEQUENCE</scope>
    <source>
        <strain evidence="9">CBS 247.69</strain>
    </source>
</reference>
<dbReference type="AlphaFoldDB" id="A0A9P5YAQ3"/>
<evidence type="ECO:0000256" key="1">
    <source>
        <dbReference type="ARBA" id="ARBA00009928"/>
    </source>
</evidence>
<feature type="domain" description="Tyrosinase copper-binding" evidence="8">
    <location>
        <begin position="58"/>
        <end position="350"/>
    </location>
</feature>
<dbReference type="Proteomes" id="UP000807353">
    <property type="component" value="Unassembled WGS sequence"/>
</dbReference>
<dbReference type="EC" id="1.14.18.1" evidence="2"/>
<dbReference type="Gene3D" id="1.10.1280.10">
    <property type="entry name" value="Di-copper center containing domain from catechol oxidase"/>
    <property type="match status" value="1"/>
</dbReference>
<dbReference type="GO" id="GO:0004503">
    <property type="term" value="F:tyrosinase activity"/>
    <property type="evidence" value="ECO:0007669"/>
    <property type="project" value="UniProtKB-EC"/>
</dbReference>
<evidence type="ECO:0000313" key="9">
    <source>
        <dbReference type="EMBL" id="KAF9465388.1"/>
    </source>
</evidence>
<evidence type="ECO:0000256" key="5">
    <source>
        <dbReference type="ARBA" id="ARBA00023101"/>
    </source>
</evidence>
<accession>A0A9P5YAQ3</accession>
<evidence type="ECO:0000313" key="10">
    <source>
        <dbReference type="Proteomes" id="UP000807353"/>
    </source>
</evidence>
<comment type="catalytic activity">
    <reaction evidence="7">
        <text>L-tyrosine + O2 = L-dopaquinone + H2O</text>
        <dbReference type="Rhea" id="RHEA:18117"/>
        <dbReference type="ChEBI" id="CHEBI:15377"/>
        <dbReference type="ChEBI" id="CHEBI:15379"/>
        <dbReference type="ChEBI" id="CHEBI:57924"/>
        <dbReference type="ChEBI" id="CHEBI:58315"/>
        <dbReference type="EC" id="1.14.18.1"/>
    </reaction>
</comment>
<keyword evidence="4" id="KW-0186">Copper</keyword>
<evidence type="ECO:0000256" key="7">
    <source>
        <dbReference type="ARBA" id="ARBA00048881"/>
    </source>
</evidence>
<comment type="similarity">
    <text evidence="1">Belongs to the tyrosinase family.</text>
</comment>
<dbReference type="GO" id="GO:0046872">
    <property type="term" value="F:metal ion binding"/>
    <property type="evidence" value="ECO:0007669"/>
    <property type="project" value="UniProtKB-KW"/>
</dbReference>
<evidence type="ECO:0000259" key="8">
    <source>
        <dbReference type="Pfam" id="PF00264"/>
    </source>
</evidence>
<evidence type="ECO:0000256" key="3">
    <source>
        <dbReference type="ARBA" id="ARBA00022723"/>
    </source>
</evidence>
<evidence type="ECO:0000256" key="4">
    <source>
        <dbReference type="ARBA" id="ARBA00023008"/>
    </source>
</evidence>
<keyword evidence="5" id="KW-0470">Melanin biosynthesis</keyword>
<dbReference type="Pfam" id="PF00264">
    <property type="entry name" value="Tyrosinase"/>
    <property type="match status" value="1"/>
</dbReference>
<proteinExistence type="inferred from homology"/>
<organism evidence="9 10">
    <name type="scientific">Collybia nuda</name>
    <dbReference type="NCBI Taxonomy" id="64659"/>
    <lineage>
        <taxon>Eukaryota</taxon>
        <taxon>Fungi</taxon>
        <taxon>Dikarya</taxon>
        <taxon>Basidiomycota</taxon>
        <taxon>Agaricomycotina</taxon>
        <taxon>Agaricomycetes</taxon>
        <taxon>Agaricomycetidae</taxon>
        <taxon>Agaricales</taxon>
        <taxon>Tricholomatineae</taxon>
        <taxon>Clitocybaceae</taxon>
        <taxon>Collybia</taxon>
    </lineage>
</organism>
<name>A0A9P5YAQ3_9AGAR</name>
<evidence type="ECO:0000256" key="6">
    <source>
        <dbReference type="ARBA" id="ARBA00048233"/>
    </source>
</evidence>
<dbReference type="EMBL" id="MU150248">
    <property type="protein sequence ID" value="KAF9465388.1"/>
    <property type="molecule type" value="Genomic_DNA"/>
</dbReference>
<comment type="caution">
    <text evidence="9">The sequence shown here is derived from an EMBL/GenBank/DDBJ whole genome shotgun (WGS) entry which is preliminary data.</text>
</comment>
<sequence>MSDAPYYVTGSSATGEVYPRLEIQDLVKKREQFSLFIQAWLNIRDPNSKNVPVAAQHVQIGGIHGLPYENWPGDPAGKQVDANWQGYCNHGSVLFPTWHRPYIMLLEQSIGLEAQRIVKELQNDPKTNWGSDPAASKKAWEQAANELRFPFWDWTSPETGKIGLPPVLYEPTLSLAMPDGSTATVENILAFYDFGSKDLLPTGFATVQEQNPIVGNEISTSYFDEWTRTYRWPNSVQNGVAENYKRLNDTLIGKGQNNGGSYKDILNKVAQLFLYPFQDSRSAMVWDQFSNTRGQSKPSHNFRLTSLESPHNTIHLVVGGSGGHMMDNDYAGPIFFLHHCNVDRLLAFWEYVYPSYWLGKDGFETPTGRKPFTQADGTWSEKNNAILTEVSELEPYRRSDGKYWIANDTRFVGNSTFPKYYTYPPIDGVSLDKPTSDLQRAQDLRTLQRYFGQKPTVVRDRQIPIQQALFTKDSEEALPKGSEPVWNFRQFVITVEVVEHAFENSHFLEVAYTSKDGHTYPIGATAVLSRSHGTQCSACRARQHGNSKVHDTIHIPHDIVVKIMTDHDLNHKDTDDNTLCDTIRKSLKAHIISPDGATRAEATPGEGPRHGQKAIDEAIRPNLRLASANVCAIHDKNEEILHPWELYDWKDHGPVLGNEWVVPT</sequence>
<dbReference type="PANTHER" id="PTHR11474">
    <property type="entry name" value="TYROSINASE FAMILY MEMBER"/>
    <property type="match status" value="1"/>
</dbReference>
<gene>
    <name evidence="9" type="ORF">BDZ94DRAFT_395806</name>
</gene>